<dbReference type="Gene3D" id="3.30.70.1560">
    <property type="entry name" value="Alpha-L RNA-binding motif"/>
    <property type="match status" value="1"/>
</dbReference>
<dbReference type="InterPro" id="IPR042092">
    <property type="entry name" value="PsdUridine_s_RsuA/RluB/E/F_cat"/>
</dbReference>
<dbReference type="CDD" id="cd00165">
    <property type="entry name" value="S4"/>
    <property type="match status" value="1"/>
</dbReference>
<dbReference type="InterPro" id="IPR006145">
    <property type="entry name" value="PsdUridine_synth_RsuA/RluA"/>
</dbReference>
<dbReference type="Proteomes" id="UP000178417">
    <property type="component" value="Unassembled WGS sequence"/>
</dbReference>
<comment type="caution">
    <text evidence="6">The sequence shown here is derived from an EMBL/GenBank/DDBJ whole genome shotgun (WGS) entry which is preliminary data.</text>
</comment>
<dbReference type="GO" id="GO:0120159">
    <property type="term" value="F:rRNA pseudouridine synthase activity"/>
    <property type="evidence" value="ECO:0007669"/>
    <property type="project" value="UniProtKB-ARBA"/>
</dbReference>
<evidence type="ECO:0000256" key="2">
    <source>
        <dbReference type="ARBA" id="ARBA00023235"/>
    </source>
</evidence>
<accession>A0A1F4SMZ3</accession>
<dbReference type="InterPro" id="IPR036986">
    <property type="entry name" value="S4_RNA-bd_sf"/>
</dbReference>
<dbReference type="EC" id="5.4.99.-" evidence="4"/>
<dbReference type="STRING" id="1802579.A2310_00485"/>
<dbReference type="NCBIfam" id="TIGR00093">
    <property type="entry name" value="pseudouridine synthase"/>
    <property type="match status" value="1"/>
</dbReference>
<evidence type="ECO:0000313" key="7">
    <source>
        <dbReference type="Proteomes" id="UP000178417"/>
    </source>
</evidence>
<dbReference type="InterPro" id="IPR020103">
    <property type="entry name" value="PsdUridine_synth_cat_dom_sf"/>
</dbReference>
<name>A0A1F4SMZ3_UNCSA</name>
<dbReference type="AlphaFoldDB" id="A0A1F4SMZ3"/>
<dbReference type="Pfam" id="PF00849">
    <property type="entry name" value="PseudoU_synth_2"/>
    <property type="match status" value="1"/>
</dbReference>
<dbReference type="Gene3D" id="3.10.290.10">
    <property type="entry name" value="RNA-binding S4 domain"/>
    <property type="match status" value="1"/>
</dbReference>
<dbReference type="InterPro" id="IPR050343">
    <property type="entry name" value="RsuA_PseudoU_synthase"/>
</dbReference>
<dbReference type="FunFam" id="3.10.290.10:FF:000003">
    <property type="entry name" value="Pseudouridine synthase"/>
    <property type="match status" value="1"/>
</dbReference>
<proteinExistence type="inferred from homology"/>
<dbReference type="Gene3D" id="3.30.70.580">
    <property type="entry name" value="Pseudouridine synthase I, catalytic domain, N-terminal subdomain"/>
    <property type="match status" value="1"/>
</dbReference>
<protein>
    <recommendedName>
        <fullName evidence="4">Pseudouridine synthase</fullName>
        <ecNumber evidence="4">5.4.99.-</ecNumber>
    </recommendedName>
</protein>
<evidence type="ECO:0000259" key="5">
    <source>
        <dbReference type="SMART" id="SM00363"/>
    </source>
</evidence>
<comment type="similarity">
    <text evidence="1 4">Belongs to the pseudouridine synthase RsuA family.</text>
</comment>
<dbReference type="CDD" id="cd02870">
    <property type="entry name" value="PseudoU_synth_RsuA_like"/>
    <property type="match status" value="1"/>
</dbReference>
<dbReference type="SUPFAM" id="SSF55174">
    <property type="entry name" value="Alpha-L RNA-binding motif"/>
    <property type="match status" value="1"/>
</dbReference>
<dbReference type="InterPro" id="IPR002942">
    <property type="entry name" value="S4_RNA-bd"/>
</dbReference>
<dbReference type="InterPro" id="IPR018496">
    <property type="entry name" value="PsdUridine_synth_RsuA/RluB_CS"/>
</dbReference>
<dbReference type="PROSITE" id="PS50889">
    <property type="entry name" value="S4"/>
    <property type="match status" value="1"/>
</dbReference>
<sequence length="230" mass="26586">MPPDIRLQKYIAQCGISSRRKAEELILTGKVKVNGQTINKLGSRIDPEKDKISVNGKLLQKDTKKIYIKLYKPKDYISSCKKYPGEKNIFDLIKDVPYRLYPVGRLDKDSEGLMLLTNDGELANRLMHPKYQHEKEYEVVIEKYLPVKDIKKLETGIILDGKKTLPVKISIIGSKKINMILKEGKKRQIRRMLESIGNNVLQLKRTRIKKIKLDNLTPGTWEFINNPNLQ</sequence>
<keyword evidence="3" id="KW-0694">RNA-binding</keyword>
<evidence type="ECO:0000256" key="4">
    <source>
        <dbReference type="RuleBase" id="RU003887"/>
    </source>
</evidence>
<dbReference type="SUPFAM" id="SSF55120">
    <property type="entry name" value="Pseudouridine synthase"/>
    <property type="match status" value="1"/>
</dbReference>
<evidence type="ECO:0000256" key="1">
    <source>
        <dbReference type="ARBA" id="ARBA00008348"/>
    </source>
</evidence>
<evidence type="ECO:0000313" key="6">
    <source>
        <dbReference type="EMBL" id="OGC21769.1"/>
    </source>
</evidence>
<dbReference type="InterPro" id="IPR020094">
    <property type="entry name" value="TruA/RsuA/RluB/E/F_N"/>
</dbReference>
<dbReference type="GO" id="GO:0000455">
    <property type="term" value="P:enzyme-directed rRNA pseudouridine synthesis"/>
    <property type="evidence" value="ECO:0007669"/>
    <property type="project" value="UniProtKB-ARBA"/>
</dbReference>
<gene>
    <name evidence="6" type="ORF">A2310_00485</name>
</gene>
<feature type="domain" description="RNA-binding S4" evidence="5">
    <location>
        <begin position="5"/>
        <end position="64"/>
    </location>
</feature>
<dbReference type="SMART" id="SM00363">
    <property type="entry name" value="S4"/>
    <property type="match status" value="1"/>
</dbReference>
<evidence type="ECO:0000256" key="3">
    <source>
        <dbReference type="PROSITE-ProRule" id="PRU00182"/>
    </source>
</evidence>
<reference evidence="6 7" key="1">
    <citation type="journal article" date="2016" name="Nat. Commun.">
        <title>Thousands of microbial genomes shed light on interconnected biogeochemical processes in an aquifer system.</title>
        <authorList>
            <person name="Anantharaman K."/>
            <person name="Brown C.T."/>
            <person name="Hug L.A."/>
            <person name="Sharon I."/>
            <person name="Castelle C.J."/>
            <person name="Probst A.J."/>
            <person name="Thomas B.C."/>
            <person name="Singh A."/>
            <person name="Wilkins M.J."/>
            <person name="Karaoz U."/>
            <person name="Brodie E.L."/>
            <person name="Williams K.H."/>
            <person name="Hubbard S.S."/>
            <person name="Banfield J.F."/>
        </authorList>
    </citation>
    <scope>NUCLEOTIDE SEQUENCE [LARGE SCALE GENOMIC DNA]</scope>
</reference>
<dbReference type="InterPro" id="IPR000748">
    <property type="entry name" value="PsdUridine_synth_RsuA/RluB/E/F"/>
</dbReference>
<keyword evidence="2 4" id="KW-0413">Isomerase</keyword>
<dbReference type="EMBL" id="MEUB01000036">
    <property type="protein sequence ID" value="OGC21769.1"/>
    <property type="molecule type" value="Genomic_DNA"/>
</dbReference>
<dbReference type="GO" id="GO:0003723">
    <property type="term" value="F:RNA binding"/>
    <property type="evidence" value="ECO:0007669"/>
    <property type="project" value="UniProtKB-KW"/>
</dbReference>
<dbReference type="PANTHER" id="PTHR47683:SF2">
    <property type="entry name" value="RNA-BINDING S4 DOMAIN-CONTAINING PROTEIN"/>
    <property type="match status" value="1"/>
</dbReference>
<dbReference type="Pfam" id="PF01479">
    <property type="entry name" value="S4"/>
    <property type="match status" value="1"/>
</dbReference>
<dbReference type="PANTHER" id="PTHR47683">
    <property type="entry name" value="PSEUDOURIDINE SYNTHASE FAMILY PROTEIN-RELATED"/>
    <property type="match status" value="1"/>
</dbReference>
<organism evidence="6 7">
    <name type="scientific">candidate division WOR-1 bacterium RIFOXYB2_FULL_37_13</name>
    <dbReference type="NCBI Taxonomy" id="1802579"/>
    <lineage>
        <taxon>Bacteria</taxon>
        <taxon>Bacillati</taxon>
        <taxon>Saganbacteria</taxon>
    </lineage>
</organism>
<dbReference type="PROSITE" id="PS01149">
    <property type="entry name" value="PSI_RSU"/>
    <property type="match status" value="1"/>
</dbReference>